<dbReference type="EMBL" id="CP111018">
    <property type="protein sequence ID" value="WAR10730.1"/>
    <property type="molecule type" value="Genomic_DNA"/>
</dbReference>
<evidence type="ECO:0000256" key="1">
    <source>
        <dbReference type="SAM" id="Phobius"/>
    </source>
</evidence>
<evidence type="ECO:0000313" key="3">
    <source>
        <dbReference type="EMBL" id="WAR10730.1"/>
    </source>
</evidence>
<evidence type="ECO:0000313" key="4">
    <source>
        <dbReference type="Proteomes" id="UP001164746"/>
    </source>
</evidence>
<name>A0ABY7EL66_MYAAR</name>
<dbReference type="Proteomes" id="UP001164746">
    <property type="component" value="Chromosome 7"/>
</dbReference>
<reference evidence="3" key="1">
    <citation type="submission" date="2022-11" db="EMBL/GenBank/DDBJ databases">
        <title>Centuries of genome instability and evolution in soft-shell clam transmissible cancer (bioRxiv).</title>
        <authorList>
            <person name="Hart S.F.M."/>
            <person name="Yonemitsu M.A."/>
            <person name="Giersch R.M."/>
            <person name="Beal B.F."/>
            <person name="Arriagada G."/>
            <person name="Davis B.W."/>
            <person name="Ostrander E.A."/>
            <person name="Goff S.P."/>
            <person name="Metzger M.J."/>
        </authorList>
    </citation>
    <scope>NUCLEOTIDE SEQUENCE</scope>
    <source>
        <strain evidence="3">MELC-2E11</strain>
        <tissue evidence="3">Siphon/mantle</tissue>
    </source>
</reference>
<feature type="chain" id="PRO_5045818951" description="Cadherin domain-containing protein" evidence="2">
    <location>
        <begin position="23"/>
        <end position="229"/>
    </location>
</feature>
<evidence type="ECO:0000256" key="2">
    <source>
        <dbReference type="SAM" id="SignalP"/>
    </source>
</evidence>
<organism evidence="3 4">
    <name type="scientific">Mya arenaria</name>
    <name type="common">Soft-shell clam</name>
    <dbReference type="NCBI Taxonomy" id="6604"/>
    <lineage>
        <taxon>Eukaryota</taxon>
        <taxon>Metazoa</taxon>
        <taxon>Spiralia</taxon>
        <taxon>Lophotrochozoa</taxon>
        <taxon>Mollusca</taxon>
        <taxon>Bivalvia</taxon>
        <taxon>Autobranchia</taxon>
        <taxon>Heteroconchia</taxon>
        <taxon>Euheterodonta</taxon>
        <taxon>Imparidentia</taxon>
        <taxon>Neoheterodontei</taxon>
        <taxon>Myida</taxon>
        <taxon>Myoidea</taxon>
        <taxon>Myidae</taxon>
        <taxon>Mya</taxon>
    </lineage>
</organism>
<dbReference type="InterPro" id="IPR015919">
    <property type="entry name" value="Cadherin-like_sf"/>
</dbReference>
<feature type="transmembrane region" description="Helical" evidence="1">
    <location>
        <begin position="199"/>
        <end position="228"/>
    </location>
</feature>
<proteinExistence type="predicted"/>
<keyword evidence="1" id="KW-1133">Transmembrane helix</keyword>
<dbReference type="SUPFAM" id="SSF49313">
    <property type="entry name" value="Cadherin-like"/>
    <property type="match status" value="1"/>
</dbReference>
<gene>
    <name evidence="3" type="ORF">MAR_035806</name>
</gene>
<protein>
    <recommendedName>
        <fullName evidence="5">Cadherin domain-containing protein</fullName>
    </recommendedName>
</protein>
<keyword evidence="2" id="KW-0732">Signal</keyword>
<accession>A0ABY7EL66</accession>
<feature type="signal peptide" evidence="2">
    <location>
        <begin position="1"/>
        <end position="22"/>
    </location>
</feature>
<evidence type="ECO:0008006" key="5">
    <source>
        <dbReference type="Google" id="ProtNLM"/>
    </source>
</evidence>
<sequence>MDLRTFAAFLIMAVCFIKQSDGQITAWAETGGNSATITGASGTMTVAALSESVAANGALFTVTATPTGTDTIASYAFTTGGNPGTAGTIATATSGAVTATNAISDSIATSYVFEIIATDSAGNMGTATVTLSVADLPGLSDYEIPVCLADGAAIDTTNFAVSNAGAVTTAVATSASTKAGYAITVTATDANSKTSVANIWIVVGICSGAMKMTVTAALVMMSFVSAYLI</sequence>
<keyword evidence="4" id="KW-1185">Reference proteome</keyword>
<keyword evidence="1" id="KW-0812">Transmembrane</keyword>
<dbReference type="Gene3D" id="2.60.40.60">
    <property type="entry name" value="Cadherins"/>
    <property type="match status" value="1"/>
</dbReference>
<keyword evidence="1" id="KW-0472">Membrane</keyword>